<reference evidence="3" key="2">
    <citation type="submission" date="2023-05" db="EMBL/GenBank/DDBJ databases">
        <authorList>
            <person name="Schelkunov M.I."/>
        </authorList>
    </citation>
    <scope>NUCLEOTIDE SEQUENCE</scope>
    <source>
        <strain evidence="3">Hsosn_3</strain>
        <tissue evidence="3">Leaf</tissue>
    </source>
</reference>
<feature type="domain" description="DUF4283" evidence="1">
    <location>
        <begin position="44"/>
        <end position="123"/>
    </location>
</feature>
<dbReference type="PANTHER" id="PTHR31286">
    <property type="entry name" value="GLYCINE-RICH CELL WALL STRUCTURAL PROTEIN 1.8-LIKE"/>
    <property type="match status" value="1"/>
</dbReference>
<dbReference type="InterPro" id="IPR025558">
    <property type="entry name" value="DUF4283"/>
</dbReference>
<dbReference type="InterPro" id="IPR025836">
    <property type="entry name" value="Zn_knuckle_CX2CX4HX4C"/>
</dbReference>
<proteinExistence type="predicted"/>
<dbReference type="EMBL" id="JAUIZM010000003">
    <property type="protein sequence ID" value="KAK1392469.1"/>
    <property type="molecule type" value="Genomic_DNA"/>
</dbReference>
<organism evidence="3 4">
    <name type="scientific">Heracleum sosnowskyi</name>
    <dbReference type="NCBI Taxonomy" id="360622"/>
    <lineage>
        <taxon>Eukaryota</taxon>
        <taxon>Viridiplantae</taxon>
        <taxon>Streptophyta</taxon>
        <taxon>Embryophyta</taxon>
        <taxon>Tracheophyta</taxon>
        <taxon>Spermatophyta</taxon>
        <taxon>Magnoliopsida</taxon>
        <taxon>eudicotyledons</taxon>
        <taxon>Gunneridae</taxon>
        <taxon>Pentapetalae</taxon>
        <taxon>asterids</taxon>
        <taxon>campanulids</taxon>
        <taxon>Apiales</taxon>
        <taxon>Apiaceae</taxon>
        <taxon>Apioideae</taxon>
        <taxon>apioid superclade</taxon>
        <taxon>Tordylieae</taxon>
        <taxon>Tordyliinae</taxon>
        <taxon>Heracleum</taxon>
    </lineage>
</organism>
<protein>
    <recommendedName>
        <fullName evidence="5">CCHC-type domain-containing protein</fullName>
    </recommendedName>
</protein>
<dbReference type="PANTHER" id="PTHR31286:SF183">
    <property type="entry name" value="CCHC-TYPE DOMAIN-CONTAINING PROTEIN"/>
    <property type="match status" value="1"/>
</dbReference>
<dbReference type="InterPro" id="IPR040256">
    <property type="entry name" value="At4g02000-like"/>
</dbReference>
<dbReference type="Pfam" id="PF14111">
    <property type="entry name" value="DUF4283"/>
    <property type="match status" value="1"/>
</dbReference>
<feature type="domain" description="Zinc knuckle CX2CX4HX4C" evidence="2">
    <location>
        <begin position="184"/>
        <end position="230"/>
    </location>
</feature>
<evidence type="ECO:0000259" key="2">
    <source>
        <dbReference type="Pfam" id="PF14392"/>
    </source>
</evidence>
<evidence type="ECO:0000259" key="1">
    <source>
        <dbReference type="Pfam" id="PF14111"/>
    </source>
</evidence>
<reference evidence="3" key="1">
    <citation type="submission" date="2023-02" db="EMBL/GenBank/DDBJ databases">
        <title>Genome of toxic invasive species Heracleum sosnowskyi carries increased number of genes despite the absence of recent whole-genome duplications.</title>
        <authorList>
            <person name="Schelkunov M."/>
            <person name="Shtratnikova V."/>
            <person name="Makarenko M."/>
            <person name="Klepikova A."/>
            <person name="Omelchenko D."/>
            <person name="Novikova G."/>
            <person name="Obukhova E."/>
            <person name="Bogdanov V."/>
            <person name="Penin A."/>
            <person name="Logacheva M."/>
        </authorList>
    </citation>
    <scope>NUCLEOTIDE SEQUENCE</scope>
    <source>
        <strain evidence="3">Hsosn_3</strain>
        <tissue evidence="3">Leaf</tissue>
    </source>
</reference>
<name>A0AAD8IUN1_9APIA</name>
<evidence type="ECO:0008006" key="5">
    <source>
        <dbReference type="Google" id="ProtNLM"/>
    </source>
</evidence>
<evidence type="ECO:0000313" key="4">
    <source>
        <dbReference type="Proteomes" id="UP001237642"/>
    </source>
</evidence>
<sequence length="320" mass="37643">MSSTDSLIQSMNMVTIEDEEEIGYEIIAEEQEQPSQYFQGFNPKLCVVGRFIMEGKTDFLAFQHTMAALWKPGKGVYIKELDTNLFLFQFFHEVDIRRVMEGCPWSVNRRALVMSRLKDGEDPRSVVLNSLELWVQVYDMKPGFMSEKILQGIGNYIGHHVSNCQSNFNGVWKEYMRIRVSINLNNPLRRRMKMKMNGEEWFWVNFRYENVPMFCFICGIVGHSEKYCSKLFEHEAEEITKPYGPWLRAPFRGQGHQFTWERDVGGAEWIEVRLDRALVTSSFLDVFTDAKLINLETRLVPFKNGSKEFLIKKRKQKRRL</sequence>
<dbReference type="Pfam" id="PF14392">
    <property type="entry name" value="zf-CCHC_4"/>
    <property type="match status" value="1"/>
</dbReference>
<dbReference type="AlphaFoldDB" id="A0AAD8IUN1"/>
<accession>A0AAD8IUN1</accession>
<dbReference type="Proteomes" id="UP001237642">
    <property type="component" value="Unassembled WGS sequence"/>
</dbReference>
<gene>
    <name evidence="3" type="ORF">POM88_011525</name>
</gene>
<comment type="caution">
    <text evidence="3">The sequence shown here is derived from an EMBL/GenBank/DDBJ whole genome shotgun (WGS) entry which is preliminary data.</text>
</comment>
<keyword evidence="4" id="KW-1185">Reference proteome</keyword>
<evidence type="ECO:0000313" key="3">
    <source>
        <dbReference type="EMBL" id="KAK1392469.1"/>
    </source>
</evidence>